<evidence type="ECO:0000313" key="2">
    <source>
        <dbReference type="Proteomes" id="UP001189757"/>
    </source>
</evidence>
<proteinExistence type="predicted"/>
<dbReference type="InterPro" id="IPR036567">
    <property type="entry name" value="RHF-like"/>
</dbReference>
<evidence type="ECO:0000313" key="1">
    <source>
        <dbReference type="EMBL" id="CAJ0818045.1"/>
    </source>
</evidence>
<dbReference type="Gene3D" id="3.30.160.100">
    <property type="entry name" value="Ribosome hibernation promotion factor-like"/>
    <property type="match status" value="1"/>
</dbReference>
<keyword evidence="2" id="KW-1185">Reference proteome</keyword>
<dbReference type="Pfam" id="PF02482">
    <property type="entry name" value="Ribosomal_S30AE"/>
    <property type="match status" value="1"/>
</dbReference>
<dbReference type="RefSeq" id="WP_316681760.1">
    <property type="nucleotide sequence ID" value="NZ_CATZLL010000011.1"/>
</dbReference>
<organism evidence="1 2">
    <name type="scientific">Ralstonia flaminis</name>
    <dbReference type="NCBI Taxonomy" id="3058597"/>
    <lineage>
        <taxon>Bacteria</taxon>
        <taxon>Pseudomonadati</taxon>
        <taxon>Pseudomonadota</taxon>
        <taxon>Betaproteobacteria</taxon>
        <taxon>Burkholderiales</taxon>
        <taxon>Burkholderiaceae</taxon>
        <taxon>Ralstonia</taxon>
    </lineage>
</organism>
<dbReference type="SUPFAM" id="SSF69754">
    <property type="entry name" value="Ribosome binding protein Y (YfiA homologue)"/>
    <property type="match status" value="1"/>
</dbReference>
<dbReference type="Proteomes" id="UP001189757">
    <property type="component" value="Unassembled WGS sequence"/>
</dbReference>
<name>A0ABM9K9Z5_9RALS</name>
<dbReference type="EMBL" id="CATZLL010000011">
    <property type="protein sequence ID" value="CAJ0818045.1"/>
    <property type="molecule type" value="Genomic_DNA"/>
</dbReference>
<reference evidence="1 2" key="1">
    <citation type="submission" date="2023-07" db="EMBL/GenBank/DDBJ databases">
        <authorList>
            <person name="Peeters C."/>
        </authorList>
    </citation>
    <scope>NUCLEOTIDE SEQUENCE [LARGE SCALE GENOMIC DNA]</scope>
    <source>
        <strain evidence="1 2">LMG 18101</strain>
    </source>
</reference>
<evidence type="ECO:0008006" key="3">
    <source>
        <dbReference type="Google" id="ProtNLM"/>
    </source>
</evidence>
<accession>A0ABM9K9Z5</accession>
<gene>
    <name evidence="1" type="ORF">LMG18101_03475</name>
</gene>
<protein>
    <recommendedName>
        <fullName evidence="3">Ribosomal subunit interface protein</fullName>
    </recommendedName>
</protein>
<sequence>MSLPIDISFQGVPHSKSVEDAVVKRAHRLVHIRHDITRCRVSLTLGAKHQHQGKPIDVHVIVTTPHQTHISSKTSNEDAYLALDEAFTHIERMLVDTEQKHRPHAGQPSCRTEEA</sequence>
<dbReference type="InterPro" id="IPR003489">
    <property type="entry name" value="RHF/RaiA"/>
</dbReference>
<comment type="caution">
    <text evidence="1">The sequence shown here is derived from an EMBL/GenBank/DDBJ whole genome shotgun (WGS) entry which is preliminary data.</text>
</comment>